<keyword evidence="3" id="KW-1185">Reference proteome</keyword>
<comment type="caution">
    <text evidence="2">The sequence shown here is derived from an EMBL/GenBank/DDBJ whole genome shotgun (WGS) entry which is preliminary data.</text>
</comment>
<evidence type="ECO:0000313" key="2">
    <source>
        <dbReference type="EMBL" id="PIK36091.1"/>
    </source>
</evidence>
<organism evidence="2 3">
    <name type="scientific">Stichopus japonicus</name>
    <name type="common">Sea cucumber</name>
    <dbReference type="NCBI Taxonomy" id="307972"/>
    <lineage>
        <taxon>Eukaryota</taxon>
        <taxon>Metazoa</taxon>
        <taxon>Echinodermata</taxon>
        <taxon>Eleutherozoa</taxon>
        <taxon>Echinozoa</taxon>
        <taxon>Holothuroidea</taxon>
        <taxon>Aspidochirotacea</taxon>
        <taxon>Aspidochirotida</taxon>
        <taxon>Stichopodidae</taxon>
        <taxon>Apostichopus</taxon>
    </lineage>
</organism>
<dbReference type="SUPFAM" id="SSF48726">
    <property type="entry name" value="Immunoglobulin"/>
    <property type="match status" value="1"/>
</dbReference>
<gene>
    <name evidence="2" type="ORF">BSL78_27076</name>
</gene>
<name>A0A2G8JK17_STIJA</name>
<dbReference type="Gene3D" id="2.60.40.10">
    <property type="entry name" value="Immunoglobulins"/>
    <property type="match status" value="1"/>
</dbReference>
<feature type="domain" description="Ig-like" evidence="1">
    <location>
        <begin position="1"/>
        <end position="67"/>
    </location>
</feature>
<evidence type="ECO:0000313" key="3">
    <source>
        <dbReference type="Proteomes" id="UP000230750"/>
    </source>
</evidence>
<reference evidence="2 3" key="1">
    <citation type="journal article" date="2017" name="PLoS Biol.">
        <title>The sea cucumber genome provides insights into morphological evolution and visceral regeneration.</title>
        <authorList>
            <person name="Zhang X."/>
            <person name="Sun L."/>
            <person name="Yuan J."/>
            <person name="Sun Y."/>
            <person name="Gao Y."/>
            <person name="Zhang L."/>
            <person name="Li S."/>
            <person name="Dai H."/>
            <person name="Hamel J.F."/>
            <person name="Liu C."/>
            <person name="Yu Y."/>
            <person name="Liu S."/>
            <person name="Lin W."/>
            <person name="Guo K."/>
            <person name="Jin S."/>
            <person name="Xu P."/>
            <person name="Storey K.B."/>
            <person name="Huan P."/>
            <person name="Zhang T."/>
            <person name="Zhou Y."/>
            <person name="Zhang J."/>
            <person name="Lin C."/>
            <person name="Li X."/>
            <person name="Xing L."/>
            <person name="Huo D."/>
            <person name="Sun M."/>
            <person name="Wang L."/>
            <person name="Mercier A."/>
            <person name="Li F."/>
            <person name="Yang H."/>
            <person name="Xiang J."/>
        </authorList>
    </citation>
    <scope>NUCLEOTIDE SEQUENCE [LARGE SCALE GENOMIC DNA]</scope>
    <source>
        <strain evidence="2">Shaxun</strain>
        <tissue evidence="2">Muscle</tissue>
    </source>
</reference>
<accession>A0A2G8JK17</accession>
<proteinExistence type="predicted"/>
<dbReference type="AlphaFoldDB" id="A0A2G8JK17"/>
<dbReference type="InterPro" id="IPR007110">
    <property type="entry name" value="Ig-like_dom"/>
</dbReference>
<dbReference type="Proteomes" id="UP000230750">
    <property type="component" value="Unassembled WGS sequence"/>
</dbReference>
<dbReference type="InterPro" id="IPR013783">
    <property type="entry name" value="Ig-like_fold"/>
</dbReference>
<dbReference type="InterPro" id="IPR036179">
    <property type="entry name" value="Ig-like_dom_sf"/>
</dbReference>
<protein>
    <recommendedName>
        <fullName evidence="1">Ig-like domain-containing protein</fullName>
    </recommendedName>
</protein>
<dbReference type="EMBL" id="MRZV01001745">
    <property type="protein sequence ID" value="PIK36091.1"/>
    <property type="molecule type" value="Genomic_DNA"/>
</dbReference>
<dbReference type="PROSITE" id="PS50835">
    <property type="entry name" value="IG_LIKE"/>
    <property type="match status" value="1"/>
</dbReference>
<evidence type="ECO:0000259" key="1">
    <source>
        <dbReference type="PROSITE" id="PS50835"/>
    </source>
</evidence>
<sequence length="236" mass="26057">MTCLFDSADSRFILIWKSMEITLLSHSWEESSTKIDGRLTSTIESNGKTCRLLIANATFEDVGNYVCSKYYYVSGKPDKCFWNLDIQDPASVRWIPHDALSSCIIADKNGNVNVTCLYDGYPSPDIGIQSLGTNNTGIWRNVSFVGTILEIDGGLNTWLYQVNIASNQSVTLRCASFNCHLPCTHGDGFLVEATCKFCTKFKKIGNGRSVLAKHGLNCPSVVGVGPSFPFLDYLYS</sequence>